<dbReference type="KEGG" id="cne:CNH01665"/>
<reference evidence="3 4" key="1">
    <citation type="journal article" date="2005" name="Science">
        <title>The genome of the basidiomycetous yeast and human pathogen Cryptococcus neoformans.</title>
        <authorList>
            <person name="Loftus B.J."/>
            <person name="Fung E."/>
            <person name="Roncaglia P."/>
            <person name="Rowley D."/>
            <person name="Amedeo P."/>
            <person name="Bruno D."/>
            <person name="Vamathevan J."/>
            <person name="Miranda M."/>
            <person name="Anderson I.J."/>
            <person name="Fraser J.A."/>
            <person name="Allen J.E."/>
            <person name="Bosdet I.E."/>
            <person name="Brent M.R."/>
            <person name="Chiu R."/>
            <person name="Doering T.L."/>
            <person name="Donlin M.J."/>
            <person name="D'Souza C.A."/>
            <person name="Fox D.S."/>
            <person name="Grinberg V."/>
            <person name="Fu J."/>
            <person name="Fukushima M."/>
            <person name="Haas B.J."/>
            <person name="Huang J.C."/>
            <person name="Janbon G."/>
            <person name="Jones S.J."/>
            <person name="Koo H.L."/>
            <person name="Krzywinski M.I."/>
            <person name="Kwon-Chung J.K."/>
            <person name="Lengeler K.B."/>
            <person name="Maiti R."/>
            <person name="Marra M.A."/>
            <person name="Marra R.E."/>
            <person name="Mathewson C.A."/>
            <person name="Mitchell T.G."/>
            <person name="Pertea M."/>
            <person name="Riggs F.R."/>
            <person name="Salzberg S.L."/>
            <person name="Schein J.E."/>
            <person name="Shvartsbeyn A."/>
            <person name="Shin H."/>
            <person name="Shumway M."/>
            <person name="Specht C.A."/>
            <person name="Suh B.B."/>
            <person name="Tenney A."/>
            <person name="Utterback T.R."/>
            <person name="Wickes B.L."/>
            <person name="Wortman J.R."/>
            <person name="Wye N.H."/>
            <person name="Kronstad J.W."/>
            <person name="Lodge J.K."/>
            <person name="Heitman J."/>
            <person name="Davis R.W."/>
            <person name="Fraser C.M."/>
            <person name="Hyman R.W."/>
        </authorList>
    </citation>
    <scope>NUCLEOTIDE SEQUENCE [LARGE SCALE GENOMIC DNA]</scope>
    <source>
        <strain evidence="4">JEC21 / ATCC MYA-565</strain>
    </source>
</reference>
<feature type="coiled-coil region" evidence="1">
    <location>
        <begin position="88"/>
        <end position="151"/>
    </location>
</feature>
<evidence type="ECO:0000313" key="3">
    <source>
        <dbReference type="EMBL" id="ALO69525.1"/>
    </source>
</evidence>
<dbReference type="RefSeq" id="XP_024514606.1">
    <property type="nucleotide sequence ID" value="XM_024658690.1"/>
</dbReference>
<organism evidence="3 4">
    <name type="scientific">Cryptococcus deneoformans (strain JEC21 / ATCC MYA-565)</name>
    <name type="common">Cryptococcus neoformans var. neoformans serotype D</name>
    <dbReference type="NCBI Taxonomy" id="214684"/>
    <lineage>
        <taxon>Eukaryota</taxon>
        <taxon>Fungi</taxon>
        <taxon>Dikarya</taxon>
        <taxon>Basidiomycota</taxon>
        <taxon>Agaricomycotina</taxon>
        <taxon>Tremellomycetes</taxon>
        <taxon>Tremellales</taxon>
        <taxon>Cryptococcaceae</taxon>
        <taxon>Cryptococcus</taxon>
        <taxon>Cryptococcus neoformans species complex</taxon>
    </lineage>
</organism>
<keyword evidence="4" id="KW-1185">Reference proteome</keyword>
<name>A0A0S2M659_CRYD1</name>
<feature type="region of interest" description="Disordered" evidence="2">
    <location>
        <begin position="1"/>
        <end position="21"/>
    </location>
</feature>
<evidence type="ECO:0000256" key="2">
    <source>
        <dbReference type="SAM" id="MobiDB-lite"/>
    </source>
</evidence>
<feature type="region of interest" description="Disordered" evidence="2">
    <location>
        <begin position="35"/>
        <end position="64"/>
    </location>
</feature>
<evidence type="ECO:0000256" key="1">
    <source>
        <dbReference type="SAM" id="Coils"/>
    </source>
</evidence>
<dbReference type="AlphaFoldDB" id="A0A0S2M659"/>
<accession>A0A0S2M659</accession>
<dbReference type="VEuPathDB" id="FungiDB:CNH01665"/>
<dbReference type="OrthoDB" id="2564489at2759"/>
<proteinExistence type="predicted"/>
<dbReference type="PaxDb" id="214684-A0A0S2M659"/>
<evidence type="ECO:0000313" key="4">
    <source>
        <dbReference type="Proteomes" id="UP000002149"/>
    </source>
</evidence>
<sequence length="407" mass="44560">MANHHPLLSALPQPSPTTYGASLSVQTRAKNLLSMSSNTNTSPLKRSKSTIPMPGARPKRLSTTSSLVKRGSIMMMGEFGGDGSGDENAGLKRMNDELNKTVAALRGRISELESAIDHGTGPEVERLTKEVSTLEDLLEETQRDNKAKHAESERQKQYVKDLENLLTELAGPHWRIHHGIVSPHAPTANNVTAPTPLPKPKPIHSLRHSVSFSNTRSGSKLHHRTSSNLELAASSITLPGMALQSVKEVGEADNNTPTGALKRLCVNSSTELKGMGQDTRKAKKELEDVVLVKTPKLNNDLTLVEKCAFSKATPCLKSCDVNHEKLGQILGILSSLDPGKLLALNNAGPCAEPHGDEKAARMRKQESSMLRRMLDEQEKRLNEREGRLKWMVEMVRAEKGKYDSRSC</sequence>
<gene>
    <name evidence="3" type="ordered locus">CNH01665</name>
</gene>
<dbReference type="EMBL" id="AE017348">
    <property type="protein sequence ID" value="ALO69525.1"/>
    <property type="molecule type" value="Genomic_DNA"/>
</dbReference>
<protein>
    <submittedName>
        <fullName evidence="3">Uncharacterized protein</fullName>
    </submittedName>
</protein>
<dbReference type="GeneID" id="36392999"/>
<dbReference type="InParanoid" id="A0A0S2M659"/>
<dbReference type="Proteomes" id="UP000002149">
    <property type="component" value="Chromosome 8"/>
</dbReference>
<keyword evidence="1" id="KW-0175">Coiled coil</keyword>